<dbReference type="SUPFAM" id="SSF143575">
    <property type="entry name" value="GAS2 domain-like"/>
    <property type="match status" value="1"/>
</dbReference>
<feature type="compositionally biased region" description="Polar residues" evidence="4">
    <location>
        <begin position="740"/>
        <end position="771"/>
    </location>
</feature>
<gene>
    <name evidence="6" type="ORF">EV44_g6346</name>
</gene>
<dbReference type="GO" id="GO:0008017">
    <property type="term" value="F:microtubule binding"/>
    <property type="evidence" value="ECO:0007669"/>
    <property type="project" value="InterPro"/>
</dbReference>
<dbReference type="AlphaFoldDB" id="A0A0B1P492"/>
<evidence type="ECO:0000313" key="6">
    <source>
        <dbReference type="EMBL" id="KHJ32150.1"/>
    </source>
</evidence>
<evidence type="ECO:0000256" key="1">
    <source>
        <dbReference type="ARBA" id="ARBA00004245"/>
    </source>
</evidence>
<feature type="compositionally biased region" description="Polar residues" evidence="4">
    <location>
        <begin position="369"/>
        <end position="386"/>
    </location>
</feature>
<feature type="region of interest" description="Disordered" evidence="4">
    <location>
        <begin position="705"/>
        <end position="771"/>
    </location>
</feature>
<sequence>MIMDQEFTAKFLPRIIQPKHKQNPSHPLMLQRALSNDILFDLDPTKTLEALNSSHSSISTIVEDVTPSERAFGIRALIACKSIQEWLEELSNWPWPKTAVLTGFEISPDKEKGLSGSHKILDEAAYSKSDFHPNYIGYLSESQISMYESRISQIYNAMEDLRVDEIKRQVLDTHFSSKPRPSSSCSSVSLSKFLPLESYSKINDFTAMITASILQALPKLSKLVNLMEAWRVRICVLRKIPAFFIALRDTEIALKSGWNAIKNMENEKGFGIRSKSLTLSRESFDVIRYILQEKVTILGQRLDLMLNILEGSQDTLPTSWLARMEDIEEDYGEWVVTGERQVRRAEWLMGFEIDSIDKKDESKIGPCQDHTNYQNTSTPDNKNNPLPNYNHLKHDNIRVNNYMTLSNPESITEISGDFSPLLNESPGSDKTVIRPLFQKDKECSLGGHTNFIGDVSFDITPPESPLTRNRSKSFCSHSLKPMEPLLESEQQKMNSSPAKPESFRATKQNKNDQFQRQISTLLETMPSLICLSPQSESKTTVPKTFHTKGARRSLTPHSQIISTSKNHSQSQTSTPLYTLVPANTKVTTRSKNHNNNSEIRVYHLSRSNGEAPIKLFVRLVGENGERVMVRVGGGWADLGEYLKEFASHHGRLTVTDTVKIHDAPTRKGSLNTLRSSSICWDYENSSPHPRPKSVIEQRPKSSLEIPKTRRSTGMSSVEIFERHPRITTSRCPSTPIPATKRTNLETPPSGSSSNGTIASNSVTSDRSSRMSWNEEDFNLGLAGPRSKKVLISDHDQEWIESMKEKVRLASAEKDRRNRERTERAEKSRNRGLSLDGLDKIGGTRRIFRRDGSVA</sequence>
<evidence type="ECO:0000256" key="3">
    <source>
        <dbReference type="ARBA" id="ARBA00023212"/>
    </source>
</evidence>
<dbReference type="STRING" id="52586.A0A0B1P492"/>
<feature type="region of interest" description="Disordered" evidence="4">
    <location>
        <begin position="807"/>
        <end position="836"/>
    </location>
</feature>
<keyword evidence="3" id="KW-0206">Cytoskeleton</keyword>
<evidence type="ECO:0000259" key="5">
    <source>
        <dbReference type="PROSITE" id="PS51460"/>
    </source>
</evidence>
<dbReference type="Gene3D" id="3.30.920.20">
    <property type="entry name" value="Gas2-like domain"/>
    <property type="match status" value="1"/>
</dbReference>
<evidence type="ECO:0000256" key="2">
    <source>
        <dbReference type="ARBA" id="ARBA00022490"/>
    </source>
</evidence>
<keyword evidence="2" id="KW-0963">Cytoplasm</keyword>
<dbReference type="OrthoDB" id="5409589at2759"/>
<dbReference type="InterPro" id="IPR003108">
    <property type="entry name" value="GAR_dom"/>
</dbReference>
<dbReference type="HOGENOM" id="CLU_004583_0_0_1"/>
<name>A0A0B1P492_UNCNE</name>
<feature type="compositionally biased region" description="Basic and acidic residues" evidence="4">
    <location>
        <begin position="807"/>
        <end position="828"/>
    </location>
</feature>
<dbReference type="PROSITE" id="PS51460">
    <property type="entry name" value="GAR"/>
    <property type="match status" value="1"/>
</dbReference>
<dbReference type="Proteomes" id="UP000030854">
    <property type="component" value="Unassembled WGS sequence"/>
</dbReference>
<dbReference type="Pfam" id="PF02187">
    <property type="entry name" value="GAS2"/>
    <property type="match status" value="1"/>
</dbReference>
<comment type="caution">
    <text evidence="6">The sequence shown here is derived from an EMBL/GenBank/DDBJ whole genome shotgun (WGS) entry which is preliminary data.</text>
</comment>
<feature type="compositionally biased region" description="Polar residues" evidence="4">
    <location>
        <begin position="555"/>
        <end position="573"/>
    </location>
</feature>
<evidence type="ECO:0000313" key="7">
    <source>
        <dbReference type="Proteomes" id="UP000030854"/>
    </source>
</evidence>
<feature type="domain" description="GAR" evidence="5">
    <location>
        <begin position="574"/>
        <end position="649"/>
    </location>
</feature>
<comment type="subcellular location">
    <subcellularLocation>
        <location evidence="1">Cytoplasm</location>
        <location evidence="1">Cytoskeleton</location>
    </subcellularLocation>
</comment>
<dbReference type="EMBL" id="JNVN01002294">
    <property type="protein sequence ID" value="KHJ32150.1"/>
    <property type="molecule type" value="Genomic_DNA"/>
</dbReference>
<dbReference type="InterPro" id="IPR036534">
    <property type="entry name" value="GAR_dom_sf"/>
</dbReference>
<organism evidence="6 7">
    <name type="scientific">Uncinula necator</name>
    <name type="common">Grape powdery mildew</name>
    <dbReference type="NCBI Taxonomy" id="52586"/>
    <lineage>
        <taxon>Eukaryota</taxon>
        <taxon>Fungi</taxon>
        <taxon>Dikarya</taxon>
        <taxon>Ascomycota</taxon>
        <taxon>Pezizomycotina</taxon>
        <taxon>Leotiomycetes</taxon>
        <taxon>Erysiphales</taxon>
        <taxon>Erysiphaceae</taxon>
        <taxon>Erysiphe</taxon>
    </lineage>
</organism>
<accession>A0A0B1P492</accession>
<feature type="region of interest" description="Disordered" evidence="4">
    <location>
        <begin position="539"/>
        <end position="573"/>
    </location>
</feature>
<proteinExistence type="predicted"/>
<feature type="region of interest" description="Disordered" evidence="4">
    <location>
        <begin position="360"/>
        <end position="386"/>
    </location>
</feature>
<evidence type="ECO:0000256" key="4">
    <source>
        <dbReference type="SAM" id="MobiDB-lite"/>
    </source>
</evidence>
<reference evidence="6 7" key="1">
    <citation type="journal article" date="2014" name="BMC Genomics">
        <title>Adaptive genomic structural variation in the grape powdery mildew pathogen, Erysiphe necator.</title>
        <authorList>
            <person name="Jones L."/>
            <person name="Riaz S."/>
            <person name="Morales-Cruz A."/>
            <person name="Amrine K.C."/>
            <person name="McGuire B."/>
            <person name="Gubler W.D."/>
            <person name="Walker M.A."/>
            <person name="Cantu D."/>
        </authorList>
    </citation>
    <scope>NUCLEOTIDE SEQUENCE [LARGE SCALE GENOMIC DNA]</scope>
    <source>
        <strain evidence="7">c</strain>
    </source>
</reference>
<dbReference type="GO" id="GO:0005856">
    <property type="term" value="C:cytoskeleton"/>
    <property type="evidence" value="ECO:0007669"/>
    <property type="project" value="UniProtKB-SubCell"/>
</dbReference>
<protein>
    <submittedName>
        <fullName evidence="6">Putative gas2 domain-containing protein</fullName>
    </submittedName>
</protein>
<feature type="region of interest" description="Disordered" evidence="4">
    <location>
        <begin position="488"/>
        <end position="513"/>
    </location>
</feature>
<keyword evidence="7" id="KW-1185">Reference proteome</keyword>